<dbReference type="SUPFAM" id="SSF54001">
    <property type="entry name" value="Cysteine proteinases"/>
    <property type="match status" value="1"/>
</dbReference>
<dbReference type="InterPro" id="IPR021905">
    <property type="entry name" value="DUF3517"/>
</dbReference>
<dbReference type="PANTHER" id="PTHR24006">
    <property type="entry name" value="UBIQUITIN CARBOXYL-TERMINAL HYDROLASE"/>
    <property type="match status" value="1"/>
</dbReference>
<feature type="compositionally biased region" description="Basic and acidic residues" evidence="1">
    <location>
        <begin position="1"/>
        <end position="15"/>
    </location>
</feature>
<dbReference type="Gene3D" id="3.90.70.10">
    <property type="entry name" value="Cysteine proteinases"/>
    <property type="match status" value="1"/>
</dbReference>
<feature type="region of interest" description="Disordered" evidence="1">
    <location>
        <begin position="1"/>
        <end position="132"/>
    </location>
</feature>
<dbReference type="GO" id="GO:0005634">
    <property type="term" value="C:nucleus"/>
    <property type="evidence" value="ECO:0007669"/>
    <property type="project" value="TreeGrafter"/>
</dbReference>
<keyword evidence="4" id="KW-1185">Reference proteome</keyword>
<dbReference type="InterPro" id="IPR028889">
    <property type="entry name" value="USP"/>
</dbReference>
<reference evidence="3 4" key="1">
    <citation type="submission" date="2018-06" db="EMBL/GenBank/DDBJ databases">
        <title>Complete Genomes of Monosporascus.</title>
        <authorList>
            <person name="Robinson A.J."/>
            <person name="Natvig D.O."/>
        </authorList>
    </citation>
    <scope>NUCLEOTIDE SEQUENCE [LARGE SCALE GENOMIC DNA]</scope>
    <source>
        <strain evidence="3 4">CBS 110550</strain>
    </source>
</reference>
<dbReference type="EMBL" id="QJNU01000034">
    <property type="protein sequence ID" value="RYP09554.1"/>
    <property type="molecule type" value="Genomic_DNA"/>
</dbReference>
<feature type="compositionally biased region" description="Polar residues" evidence="1">
    <location>
        <begin position="60"/>
        <end position="74"/>
    </location>
</feature>
<dbReference type="InterPro" id="IPR016024">
    <property type="entry name" value="ARM-type_fold"/>
</dbReference>
<dbReference type="PROSITE" id="PS00973">
    <property type="entry name" value="USP_2"/>
    <property type="match status" value="1"/>
</dbReference>
<dbReference type="GO" id="GO:0016579">
    <property type="term" value="P:protein deubiquitination"/>
    <property type="evidence" value="ECO:0007669"/>
    <property type="project" value="InterPro"/>
</dbReference>
<dbReference type="InterPro" id="IPR018200">
    <property type="entry name" value="USP_CS"/>
</dbReference>
<accession>A0A4Q4TSW4</accession>
<dbReference type="GO" id="GO:0005829">
    <property type="term" value="C:cytosol"/>
    <property type="evidence" value="ECO:0007669"/>
    <property type="project" value="TreeGrafter"/>
</dbReference>
<comment type="caution">
    <text evidence="3">The sequence shown here is derived from an EMBL/GenBank/DDBJ whole genome shotgun (WGS) entry which is preliminary data.</text>
</comment>
<feature type="compositionally biased region" description="Polar residues" evidence="1">
    <location>
        <begin position="2522"/>
        <end position="2532"/>
    </location>
</feature>
<dbReference type="InterPro" id="IPR038765">
    <property type="entry name" value="Papain-like_cys_pep_sf"/>
</dbReference>
<gene>
    <name evidence="3" type="ORF">DL764_001239</name>
</gene>
<feature type="region of interest" description="Disordered" evidence="1">
    <location>
        <begin position="2516"/>
        <end position="2540"/>
    </location>
</feature>
<organism evidence="3 4">
    <name type="scientific">Monosporascus ibericus</name>
    <dbReference type="NCBI Taxonomy" id="155417"/>
    <lineage>
        <taxon>Eukaryota</taxon>
        <taxon>Fungi</taxon>
        <taxon>Dikarya</taxon>
        <taxon>Ascomycota</taxon>
        <taxon>Pezizomycotina</taxon>
        <taxon>Sordariomycetes</taxon>
        <taxon>Xylariomycetidae</taxon>
        <taxon>Xylariales</taxon>
        <taxon>Xylariales incertae sedis</taxon>
        <taxon>Monosporascus</taxon>
    </lineage>
</organism>
<evidence type="ECO:0000259" key="2">
    <source>
        <dbReference type="PROSITE" id="PS50235"/>
    </source>
</evidence>
<dbReference type="OrthoDB" id="420187at2759"/>
<dbReference type="Pfam" id="PF12030">
    <property type="entry name" value="DUF3517"/>
    <property type="match status" value="1"/>
</dbReference>
<dbReference type="CDD" id="cd17039">
    <property type="entry name" value="Ubl_ubiquitin_like"/>
    <property type="match status" value="1"/>
</dbReference>
<dbReference type="Proteomes" id="UP000293360">
    <property type="component" value="Unassembled WGS sequence"/>
</dbReference>
<dbReference type="SUPFAM" id="SSF48371">
    <property type="entry name" value="ARM repeat"/>
    <property type="match status" value="1"/>
</dbReference>
<dbReference type="STRING" id="155417.A0A4Q4TSW4"/>
<dbReference type="PROSITE" id="PS50235">
    <property type="entry name" value="USP_3"/>
    <property type="match status" value="1"/>
</dbReference>
<feature type="compositionally biased region" description="Basic and acidic residues" evidence="1">
    <location>
        <begin position="50"/>
        <end position="59"/>
    </location>
</feature>
<dbReference type="InterPro" id="IPR001394">
    <property type="entry name" value="Peptidase_C19_UCH"/>
</dbReference>
<feature type="compositionally biased region" description="Polar residues" evidence="1">
    <location>
        <begin position="98"/>
        <end position="109"/>
    </location>
</feature>
<feature type="domain" description="USP" evidence="2">
    <location>
        <begin position="1598"/>
        <end position="1941"/>
    </location>
</feature>
<evidence type="ECO:0000313" key="3">
    <source>
        <dbReference type="EMBL" id="RYP09554.1"/>
    </source>
</evidence>
<dbReference type="Pfam" id="PF00443">
    <property type="entry name" value="UCH"/>
    <property type="match status" value="1"/>
</dbReference>
<feature type="compositionally biased region" description="Low complexity" evidence="1">
    <location>
        <begin position="115"/>
        <end position="126"/>
    </location>
</feature>
<evidence type="ECO:0000313" key="4">
    <source>
        <dbReference type="Proteomes" id="UP000293360"/>
    </source>
</evidence>
<dbReference type="InterPro" id="IPR050164">
    <property type="entry name" value="Peptidase_C19"/>
</dbReference>
<proteinExistence type="predicted"/>
<dbReference type="CDD" id="cd02659">
    <property type="entry name" value="peptidase_C19C"/>
    <property type="match status" value="1"/>
</dbReference>
<sequence length="2550" mass="286898">MDQDSRSSESRERALSSEPSSTRPNPFYDDHNDLSSRKRRRTSHSLSRSRSVDTVRSQDDLGSSPSTSHSNMNIDTPERESEPVLPSTPAKPEHPTEPVSSRVTLTLRNPDSLKATPASPDSPTPAKFRSGGVKAGVEEEAANMTGDVAQSAGPQISGPASPEVPVVSIEDDDEETGVAKEDPERLQFDDMEAARLLAHLADFPYRGATEAAHDTLRRLIHFFQHDSVEFLDVVRSLHAWIDKISKYAHAEFYPVVMEAYSENRQFWQMLPELFVHIAKGQVHDSQDGLIDPPNFRSRIKPGRARGSGDILRQLYHATAKLAGFMVAVDCRTLSSVVAPEQQSDVELLSPGFISFLVTVTWDDNLPGGCTSDVHEDALRLFDAFQPGPGGVLADVNRILELQTSLLDRSPKKVVDLLQRSSKLAYNVMLHTCQMSSYPASLPIGIAARSRKNLECGLRFFNIASTILGVVVDKSSNNLSPDQTPPLLHSLSVVLTTILRGGAEGDHAEARALLQDHRRTHPEISPGFTAEAIPHEWRLAILNKLVRSQQIQLRVAAASYMCNDLVNLWKRYSDGLERGESDSDSRLGFLRYFSSYLLSLGIIDYILGPTCHPEITAESANIIGFLVVTQTYITAHTDLWWQTVTSTQDPRISDALVRMIVKVLHLFPDPEPICYMCEKLDSLPIDAFNASMREFCDKIIATWQTKFSVRQPMFPTILYKLFVRLLQESSAYGPQCSIAFPDIQPYAVGKLKDILHYGNNPSAREEMFSNCVQDIANKSRTTSGSFQALCLLMGPTLQLPLLVTRHDFARLLIEDLVSTTTAANAMGFSPVYAHPVNAARRRYISRLIVDYGSTIDSELGQRLWDLLVGTCVTCQDDRRVGWEDLISVLQKTRMDNPFLQTCMREYLPKLPPSCHCAGSLEFVREAIVPLANEPNGLILDDEDSLRSAGLELLWQMILTAPPRTIEDRAIATLVNEIYVDSKSILSFPLHRAREVHFSLVRRCMEQLRSSAEKLKTFSDGTVSGDDEPMVIVATDEQQRRQELRFTRSLQVLKTLLRTVQTRSHFAAPDLRSLMLQNPSSVEGKPANLKYQSFSGDEQSPVKPLSIGLRNTVACLLTSIREATGFDNYRLYYRGQPLTPSETEICKTLEDLDICNGLILVKKELGGASSPVRIKPGASPLDIEILSHFRDLWNYLSMEETLAGEIYQFLVKLPADESILAVFDDPTKTYRDVFPSGQPFKCFEKQRESATADQEDALVKAMSLIIVAICDPDLINRCSSEVMRMALSFQLVENYVQLLKGIPSVAQLLNSGLQQRLLEILIGTVTAHPSQSSLELIHRSFEAMLESCAKSDEFWTSFKSNAEVSNVTKSLLLAHPSPLVRRSILKLISSKTFYNHGPSGVRAVDFAEMFWPTVWELLPQAVAEPSKSEEVLSLCLQLLRKLVDADSPRVDLPACLIECGQLLMSHTSTEDIAHPENVDVVAHGLIAILFHGVRYTYAQGKRMRFPSNFPRKLLSRHLFPPEEENGPLIPAAVLHPPSRNMLYEIIFVLVKSDSAQLPGLLHDLKALTPYRVAEDEEPYIYELPQFFDRSKAVRSPCGYAGLRNLSNTCYLNSLFTQLFMNVSFRRFMLNVPVSNPEAYHLLGETQSLFAALQDSRRRFVDPQLCVSQIVTYDESPIDIHNQMDVDEFYNLLFDRWESQMSSDRAKKKLRSYYGGHLVQQVKSKECEHISERIEPFSAIQCDIKGKTTLEESLQAYVDGEIMEGGEMLHMSIPSGYWTDPGAENKYKCSDCDRHVDAVKRACLKDLPDNLIFHLKRFDFNLKTMQRSKINDYFAFPQKINMQPYTIEHLSGAASSEPDLFELVGVLVHSGTAETGHYYSFIRERPNLNDRESWVEFNDDLVGPWDPSMMEGACFGGTEFRAQFDGSGTYERVYSAYMLFYQRSSALDREKGLLRESGQSGPLRCDLPPALEAQVKAENWGIVQRHCLHDQSHIPFVHRVLSHVWGTECPQGHKMQNLAMFVGLGHLDQVASRAKELPDHDLLRSLLNLACQRCHRCCVAFFDYFSFRPEALRNLLQKNPETSVRQETAHMLIHALNSIKAHFPEDYGVGKDAETRRLAAPEETVIMQAAELFLKLWETFHSSLRAWPEYFGTLTAFAQLGQPEAAALLECDFLAKALMIIWADPSFELPFQYAKMITAMARRVATRPPNYENIINLIDALLAVMDPQLEQGLFVEQPGGRFALASDGPIPFAVHEVNLLHKEWSRNHTGIFLDKLIQINQNPLKTDSIVRRLMGLSPIMDRMVFRTLKWGITGALVAFLVSPSLRVAATYCQNSTDASLVHHLIHHITSQCRGVQNPEGRSFFEFYMETFEGTRKTGESSESIHIQSLQNLSEWAPGLLGYIDRTVSYDVEVFLQEKLFKYGPSPDFGESDGGLARSRAMDQAARKLAVSCLMYLKDTYVSPSAQAARDSVLPLERVIKACEVYFSLPHDAEEFPENEYQELRDILERMSRLVVDEIEEDGSEWENSPGSSEQMDSLADLSMQVERELYDEH</sequence>
<name>A0A4Q4TSW4_9PEZI</name>
<dbReference type="GO" id="GO:0004843">
    <property type="term" value="F:cysteine-type deubiquitinase activity"/>
    <property type="evidence" value="ECO:0007669"/>
    <property type="project" value="InterPro"/>
</dbReference>
<evidence type="ECO:0000256" key="1">
    <source>
        <dbReference type="SAM" id="MobiDB-lite"/>
    </source>
</evidence>
<protein>
    <recommendedName>
        <fullName evidence="2">USP domain-containing protein</fullName>
    </recommendedName>
</protein>
<dbReference type="PANTHER" id="PTHR24006:SF827">
    <property type="entry name" value="UBIQUITIN CARBOXYL-TERMINAL HYDROLASE 34"/>
    <property type="match status" value="1"/>
</dbReference>